<dbReference type="GO" id="GO:0006935">
    <property type="term" value="P:chemotaxis"/>
    <property type="evidence" value="ECO:0007669"/>
    <property type="project" value="UniProtKB-UniRule"/>
</dbReference>
<dbReference type="InterPro" id="IPR035909">
    <property type="entry name" value="CheB_C"/>
</dbReference>
<gene>
    <name evidence="6" type="ordered locus">Mfla_2589</name>
</gene>
<feature type="active site" evidence="4">
    <location>
        <position position="49"/>
    </location>
</feature>
<dbReference type="GO" id="GO:0008984">
    <property type="term" value="F:protein-glutamate methylesterase activity"/>
    <property type="evidence" value="ECO:0007669"/>
    <property type="project" value="UniProtKB-EC"/>
</dbReference>
<evidence type="ECO:0000259" key="5">
    <source>
        <dbReference type="PROSITE" id="PS50122"/>
    </source>
</evidence>
<evidence type="ECO:0000256" key="4">
    <source>
        <dbReference type="PROSITE-ProRule" id="PRU00050"/>
    </source>
</evidence>
<feature type="active site" evidence="4">
    <location>
        <position position="22"/>
    </location>
</feature>
<evidence type="ECO:0000256" key="1">
    <source>
        <dbReference type="ARBA" id="ARBA00022801"/>
    </source>
</evidence>
<name>Q1GY33_METFK</name>
<keyword evidence="1 4" id="KW-0378">Hydrolase</keyword>
<dbReference type="AlphaFoldDB" id="Q1GY33"/>
<dbReference type="PROSITE" id="PS50122">
    <property type="entry name" value="CHEB"/>
    <property type="match status" value="1"/>
</dbReference>
<comment type="catalytic activity">
    <reaction evidence="3">
        <text>[protein]-L-glutamate 5-O-methyl ester + H2O = L-glutamyl-[protein] + methanol + H(+)</text>
        <dbReference type="Rhea" id="RHEA:23236"/>
        <dbReference type="Rhea" id="RHEA-COMP:10208"/>
        <dbReference type="Rhea" id="RHEA-COMP:10311"/>
        <dbReference type="ChEBI" id="CHEBI:15377"/>
        <dbReference type="ChEBI" id="CHEBI:15378"/>
        <dbReference type="ChEBI" id="CHEBI:17790"/>
        <dbReference type="ChEBI" id="CHEBI:29973"/>
        <dbReference type="ChEBI" id="CHEBI:82795"/>
        <dbReference type="EC" id="3.1.1.61"/>
    </reaction>
</comment>
<protein>
    <recommendedName>
        <fullName evidence="2">protein-glutamate methylesterase</fullName>
        <ecNumber evidence="2">3.1.1.61</ecNumber>
    </recommendedName>
</protein>
<dbReference type="eggNOG" id="COG2201">
    <property type="taxonomic scope" value="Bacteria"/>
</dbReference>
<keyword evidence="4" id="KW-0145">Chemotaxis</keyword>
<dbReference type="EC" id="3.1.1.61" evidence="2"/>
<dbReference type="PANTHER" id="PTHR42872:SF3">
    <property type="entry name" value="PROTEIN-GLUTAMATE METHYLESTERASE_PROTEIN-GLUTAMINE GLUTAMINASE 1"/>
    <property type="match status" value="1"/>
</dbReference>
<dbReference type="CDD" id="cd16433">
    <property type="entry name" value="CheB"/>
    <property type="match status" value="1"/>
</dbReference>
<dbReference type="KEGG" id="mfa:Mfla_2589"/>
<reference evidence="6 7" key="1">
    <citation type="submission" date="2006-03" db="EMBL/GenBank/DDBJ databases">
        <title>Complete sequence of Methylobacillus flagellatus KT.</title>
        <authorList>
            <consortium name="US DOE Joint Genome Institute"/>
            <person name="Copeland A."/>
            <person name="Lucas S."/>
            <person name="Lapidus A."/>
            <person name="Barry K."/>
            <person name="Detter J.C."/>
            <person name="Glavina del Rio T."/>
            <person name="Hammon N."/>
            <person name="Israni S."/>
            <person name="Dalin E."/>
            <person name="Tice H."/>
            <person name="Pitluck S."/>
            <person name="Brettin T."/>
            <person name="Bruce D."/>
            <person name="Han C."/>
            <person name="Tapia R."/>
            <person name="Saunders E."/>
            <person name="Gilna P."/>
            <person name="Schmutz J."/>
            <person name="Larimer F."/>
            <person name="Land M."/>
            <person name="Kyrpides N."/>
            <person name="Anderson I."/>
            <person name="Richardson P."/>
        </authorList>
    </citation>
    <scope>NUCLEOTIDE SEQUENCE [LARGE SCALE GENOMIC DNA]</scope>
    <source>
        <strain evidence="7">KT / ATCC 51484 / DSM 6875</strain>
    </source>
</reference>
<feature type="active site" evidence="4">
    <location>
        <position position="142"/>
    </location>
</feature>
<dbReference type="STRING" id="265072.Mfla_2589"/>
<evidence type="ECO:0000313" key="6">
    <source>
        <dbReference type="EMBL" id="ABE50854.1"/>
    </source>
</evidence>
<dbReference type="PANTHER" id="PTHR42872">
    <property type="entry name" value="PROTEIN-GLUTAMATE METHYLESTERASE/PROTEIN-GLUTAMINE GLUTAMINASE"/>
    <property type="match status" value="1"/>
</dbReference>
<sequence>MQKAFCHLLQQRMIRAVVIGASAGGVNAMLKLFHRLPARYPMPIVALLHMQHMRDSRLPELFQHHLRMPVKEAEDKEEIAPGTLYFAPPGYHLAIEHNLQFSLSCEAPLHFSRPAIDILMESAADAYADTLLGILLTGANPDGAAGLRAVKQAGGLSVVQDPDEAEIDYMPRAAISLQQPDLVLRLADIEQLLISLGETYVH</sequence>
<dbReference type="Gene3D" id="3.40.50.180">
    <property type="entry name" value="Methylesterase CheB, C-terminal domain"/>
    <property type="match status" value="1"/>
</dbReference>
<evidence type="ECO:0000256" key="3">
    <source>
        <dbReference type="ARBA" id="ARBA00048267"/>
    </source>
</evidence>
<proteinExistence type="predicted"/>
<dbReference type="EMBL" id="CP000284">
    <property type="protein sequence ID" value="ABE50854.1"/>
    <property type="molecule type" value="Genomic_DNA"/>
</dbReference>
<dbReference type="OrthoDB" id="9793421at2"/>
<accession>Q1GY33</accession>
<dbReference type="GO" id="GO:0000156">
    <property type="term" value="F:phosphorelay response regulator activity"/>
    <property type="evidence" value="ECO:0007669"/>
    <property type="project" value="InterPro"/>
</dbReference>
<organism evidence="6 7">
    <name type="scientific">Methylobacillus flagellatus (strain ATCC 51484 / DSM 6875 / VKM B-1610 / KT)</name>
    <dbReference type="NCBI Taxonomy" id="265072"/>
    <lineage>
        <taxon>Bacteria</taxon>
        <taxon>Pseudomonadati</taxon>
        <taxon>Pseudomonadota</taxon>
        <taxon>Betaproteobacteria</taxon>
        <taxon>Nitrosomonadales</taxon>
        <taxon>Methylophilaceae</taxon>
        <taxon>Methylobacillus</taxon>
    </lineage>
</organism>
<dbReference type="HOGENOM" id="CLU_000445_51_2_4"/>
<dbReference type="GO" id="GO:0005737">
    <property type="term" value="C:cytoplasm"/>
    <property type="evidence" value="ECO:0007669"/>
    <property type="project" value="InterPro"/>
</dbReference>
<evidence type="ECO:0000313" key="7">
    <source>
        <dbReference type="Proteomes" id="UP000002440"/>
    </source>
</evidence>
<evidence type="ECO:0000256" key="2">
    <source>
        <dbReference type="ARBA" id="ARBA00039140"/>
    </source>
</evidence>
<feature type="domain" description="CheB-type methylesterase" evidence="5">
    <location>
        <begin position="15"/>
        <end position="195"/>
    </location>
</feature>
<dbReference type="Proteomes" id="UP000002440">
    <property type="component" value="Chromosome"/>
</dbReference>
<keyword evidence="7" id="KW-1185">Reference proteome</keyword>
<dbReference type="RefSeq" id="WP_011480807.1">
    <property type="nucleotide sequence ID" value="NC_007947.1"/>
</dbReference>
<dbReference type="SUPFAM" id="SSF52738">
    <property type="entry name" value="Methylesterase CheB, C-terminal domain"/>
    <property type="match status" value="1"/>
</dbReference>
<dbReference type="Pfam" id="PF01339">
    <property type="entry name" value="CheB_methylest"/>
    <property type="match status" value="1"/>
</dbReference>
<dbReference type="InterPro" id="IPR000673">
    <property type="entry name" value="Sig_transdc_resp-reg_Me-estase"/>
</dbReference>